<feature type="domain" description="SAM-dependent MTase RsmB/NOP-type" evidence="5">
    <location>
        <begin position="161"/>
        <end position="457"/>
    </location>
</feature>
<dbReference type="SUPFAM" id="SSF53335">
    <property type="entry name" value="S-adenosyl-L-methionine-dependent methyltransferases"/>
    <property type="match status" value="1"/>
</dbReference>
<comment type="caution">
    <text evidence="6">The sequence shown here is derived from an EMBL/GenBank/DDBJ whole genome shotgun (WGS) entry which is preliminary data.</text>
</comment>
<keyword evidence="2 6" id="KW-0808">Transferase</keyword>
<dbReference type="AlphaFoldDB" id="A0A7C4D4V5"/>
<dbReference type="PROSITE" id="PS51686">
    <property type="entry name" value="SAM_MT_RSMB_NOP"/>
    <property type="match status" value="1"/>
</dbReference>
<evidence type="ECO:0000259" key="5">
    <source>
        <dbReference type="PROSITE" id="PS51686"/>
    </source>
</evidence>
<dbReference type="Pfam" id="PF01189">
    <property type="entry name" value="Methyltr_RsmB-F"/>
    <property type="match status" value="1"/>
</dbReference>
<evidence type="ECO:0000256" key="1">
    <source>
        <dbReference type="ARBA" id="ARBA00022603"/>
    </source>
</evidence>
<proteinExistence type="predicted"/>
<evidence type="ECO:0000256" key="4">
    <source>
        <dbReference type="ARBA" id="ARBA00022884"/>
    </source>
</evidence>
<evidence type="ECO:0000313" key="6">
    <source>
        <dbReference type="EMBL" id="HGM46277.1"/>
    </source>
</evidence>
<reference evidence="6" key="1">
    <citation type="journal article" date="2020" name="mSystems">
        <title>Genome- and Community-Level Interaction Insights into Carbon Utilization and Element Cycling Functions of Hydrothermarchaeota in Hydrothermal Sediment.</title>
        <authorList>
            <person name="Zhou Z."/>
            <person name="Liu Y."/>
            <person name="Xu W."/>
            <person name="Pan J."/>
            <person name="Luo Z.H."/>
            <person name="Li M."/>
        </authorList>
    </citation>
    <scope>NUCLEOTIDE SEQUENCE</scope>
    <source>
        <strain evidence="6">SpSt-649</strain>
    </source>
</reference>
<evidence type="ECO:0000256" key="2">
    <source>
        <dbReference type="ARBA" id="ARBA00022679"/>
    </source>
</evidence>
<dbReference type="GO" id="GO:0008173">
    <property type="term" value="F:RNA methyltransferase activity"/>
    <property type="evidence" value="ECO:0007669"/>
    <property type="project" value="InterPro"/>
</dbReference>
<evidence type="ECO:0000256" key="3">
    <source>
        <dbReference type="ARBA" id="ARBA00022691"/>
    </source>
</evidence>
<keyword evidence="1 6" id="KW-0489">Methyltransferase</keyword>
<dbReference type="InterPro" id="IPR049560">
    <property type="entry name" value="MeTrfase_RsmB-F_NOP2_cat"/>
</dbReference>
<dbReference type="GO" id="GO:0003723">
    <property type="term" value="F:RNA binding"/>
    <property type="evidence" value="ECO:0007669"/>
    <property type="project" value="UniProtKB-KW"/>
</dbReference>
<dbReference type="InterPro" id="IPR029063">
    <property type="entry name" value="SAM-dependent_MTases_sf"/>
</dbReference>
<dbReference type="PRINTS" id="PR02008">
    <property type="entry name" value="RCMTFAMILY"/>
</dbReference>
<dbReference type="InterPro" id="IPR001678">
    <property type="entry name" value="MeTrfase_RsmB-F_NOP2_dom"/>
</dbReference>
<gene>
    <name evidence="6" type="ORF">ENU21_00805</name>
</gene>
<dbReference type="PANTHER" id="PTHR22807:SF70">
    <property type="entry name" value="TRNA_RRNA CYTOSINE-C5-METHYLASE, NOL1_NOP2_SUN FAMILY, FUSED TO N-TERMINAL NUSB REGULATOR DOMAIN"/>
    <property type="match status" value="1"/>
</dbReference>
<dbReference type="Gene3D" id="3.40.50.150">
    <property type="entry name" value="Vaccinia Virus protein VP39"/>
    <property type="match status" value="1"/>
</dbReference>
<name>A0A7C4D4V5_THEPE</name>
<sequence length="458" mass="50361">MCRILRKLLHVAGCSAADSVKNWEEFLEGLTPRVFRFAALTLETIERRKLSLDSSFKVVASSFQLKSGEAKNAYKLAALSLRTVGVAKWLLESSGLRSLPLRRRAAFYIAAALSLKAPEASGKLASIRGGLLSNRLLKLLERDLAEEVSRVSEGLSPSRRISLKHSLPPLLAERLVSLLGEKEAEKLAQSLDRRTVWIRATTPGSYGELEAYLRSIGVRFSQDRELSYVYRLEVQEDEPLPEVPASIGVYQDKASVLVVEALARALDGALILDAAAAPCLKTQLLSSKLASSTIVAVDVSSSRIAACRNLLSSSGAQIDLVQADSSSLTLSREVDAALVDAPCTNSGAIGKDPGFRLALWDLSLEKLYEFRQRQRRILSRVLEILRRRGVVVYSTCSLFPEEGEDVIASFIDRVVLSPPIASLSPGYLSYDFARYVGRTFPHVHRTEGFFIALLRKAR</sequence>
<organism evidence="6">
    <name type="scientific">Thermofilum pendens</name>
    <dbReference type="NCBI Taxonomy" id="2269"/>
    <lineage>
        <taxon>Archaea</taxon>
        <taxon>Thermoproteota</taxon>
        <taxon>Thermoprotei</taxon>
        <taxon>Thermofilales</taxon>
        <taxon>Thermofilaceae</taxon>
        <taxon>Thermofilum</taxon>
    </lineage>
</organism>
<protein>
    <submittedName>
        <fullName evidence="6">RsmB/NOP family class I SAM-dependent RNA methyltransferase</fullName>
    </submittedName>
</protein>
<dbReference type="GO" id="GO:0001510">
    <property type="term" value="P:RNA methylation"/>
    <property type="evidence" value="ECO:0007669"/>
    <property type="project" value="InterPro"/>
</dbReference>
<keyword evidence="4" id="KW-0694">RNA-binding</keyword>
<dbReference type="InterPro" id="IPR023267">
    <property type="entry name" value="RCMT"/>
</dbReference>
<dbReference type="EMBL" id="DTBQ01000025">
    <property type="protein sequence ID" value="HGM46277.1"/>
    <property type="molecule type" value="Genomic_DNA"/>
</dbReference>
<dbReference type="PANTHER" id="PTHR22807">
    <property type="entry name" value="NOP2 YEAST -RELATED NOL1/NOP2/FMU SUN DOMAIN-CONTAINING"/>
    <property type="match status" value="1"/>
</dbReference>
<keyword evidence="3" id="KW-0949">S-adenosyl-L-methionine</keyword>
<accession>A0A7C4D4V5</accession>